<dbReference type="HOGENOM" id="CLU_1435950_0_0_1"/>
<feature type="region of interest" description="Disordered" evidence="1">
    <location>
        <begin position="17"/>
        <end position="70"/>
    </location>
</feature>
<dbReference type="KEGG" id="lgi:LOTGIDRAFT_165968"/>
<evidence type="ECO:0000313" key="2">
    <source>
        <dbReference type="EMBL" id="ESO87948.1"/>
    </source>
</evidence>
<organism evidence="2 3">
    <name type="scientific">Lottia gigantea</name>
    <name type="common">Giant owl limpet</name>
    <dbReference type="NCBI Taxonomy" id="225164"/>
    <lineage>
        <taxon>Eukaryota</taxon>
        <taxon>Metazoa</taxon>
        <taxon>Spiralia</taxon>
        <taxon>Lophotrochozoa</taxon>
        <taxon>Mollusca</taxon>
        <taxon>Gastropoda</taxon>
        <taxon>Patellogastropoda</taxon>
        <taxon>Lottioidea</taxon>
        <taxon>Lottiidae</taxon>
        <taxon>Lottia</taxon>
    </lineage>
</organism>
<accession>V3ZAG0</accession>
<keyword evidence="3" id="KW-1185">Reference proteome</keyword>
<feature type="compositionally biased region" description="Basic and acidic residues" evidence="1">
    <location>
        <begin position="59"/>
        <end position="70"/>
    </location>
</feature>
<evidence type="ECO:0000256" key="1">
    <source>
        <dbReference type="SAM" id="MobiDB-lite"/>
    </source>
</evidence>
<dbReference type="Proteomes" id="UP000030746">
    <property type="component" value="Unassembled WGS sequence"/>
</dbReference>
<name>V3ZAG0_LOTGI</name>
<dbReference type="OrthoDB" id="6137713at2759"/>
<gene>
    <name evidence="2" type="ORF">LOTGIDRAFT_165968</name>
</gene>
<sequence>MLTKNLTLFQSPLPVHHSVKEKKAEPLSPKKSSRFFPWAHKGGDTSPKSKLFSLRKKDKKENSKSKRRKDAYERFEPVPVFDHDTDWKTKLHTLCNGRRVVRYLNYSQSQSPMIIKHYPPPKESTRIKWNSNLIQDGESDDSNEYAVIHPKSILSKKSKEYKYDGDVPSPIIITKTRQLSVSGRRHSRK</sequence>
<dbReference type="AlphaFoldDB" id="V3ZAG0"/>
<dbReference type="CTD" id="20240225"/>
<dbReference type="GeneID" id="20240225"/>
<evidence type="ECO:0000313" key="3">
    <source>
        <dbReference type="Proteomes" id="UP000030746"/>
    </source>
</evidence>
<dbReference type="EMBL" id="KB202793">
    <property type="protein sequence ID" value="ESO87948.1"/>
    <property type="molecule type" value="Genomic_DNA"/>
</dbReference>
<reference evidence="2 3" key="1">
    <citation type="journal article" date="2013" name="Nature">
        <title>Insights into bilaterian evolution from three spiralian genomes.</title>
        <authorList>
            <person name="Simakov O."/>
            <person name="Marletaz F."/>
            <person name="Cho S.J."/>
            <person name="Edsinger-Gonzales E."/>
            <person name="Havlak P."/>
            <person name="Hellsten U."/>
            <person name="Kuo D.H."/>
            <person name="Larsson T."/>
            <person name="Lv J."/>
            <person name="Arendt D."/>
            <person name="Savage R."/>
            <person name="Osoegawa K."/>
            <person name="de Jong P."/>
            <person name="Grimwood J."/>
            <person name="Chapman J.A."/>
            <person name="Shapiro H."/>
            <person name="Aerts A."/>
            <person name="Otillar R.P."/>
            <person name="Terry A.Y."/>
            <person name="Boore J.L."/>
            <person name="Grigoriev I.V."/>
            <person name="Lindberg D.R."/>
            <person name="Seaver E.C."/>
            <person name="Weisblat D.A."/>
            <person name="Putnam N.H."/>
            <person name="Rokhsar D.S."/>
        </authorList>
    </citation>
    <scope>NUCLEOTIDE SEQUENCE [LARGE SCALE GENOMIC DNA]</scope>
</reference>
<protein>
    <submittedName>
        <fullName evidence="2">Uncharacterized protein</fullName>
    </submittedName>
</protein>
<proteinExistence type="predicted"/>
<dbReference type="RefSeq" id="XP_009061268.1">
    <property type="nucleotide sequence ID" value="XM_009063020.1"/>
</dbReference>